<dbReference type="Proteomes" id="UP001316803">
    <property type="component" value="Unassembled WGS sequence"/>
</dbReference>
<organism evidence="2 3">
    <name type="scientific">Knufia fluminis</name>
    <dbReference type="NCBI Taxonomy" id="191047"/>
    <lineage>
        <taxon>Eukaryota</taxon>
        <taxon>Fungi</taxon>
        <taxon>Dikarya</taxon>
        <taxon>Ascomycota</taxon>
        <taxon>Pezizomycotina</taxon>
        <taxon>Eurotiomycetes</taxon>
        <taxon>Chaetothyriomycetidae</taxon>
        <taxon>Chaetothyriales</taxon>
        <taxon>Trichomeriaceae</taxon>
        <taxon>Knufia</taxon>
    </lineage>
</organism>
<sequence>MPHKPKYQTRYGCRLCPGGKTFDRLAKRAESAWKSSLEYHVEQQHPEHSSDWEDLKGETTKRIRAWYRKELEEVQRRRSVGGGAQGEAEDADDTNNNARSPAVIEEKSGAGIASRLAEVEMKFTELQGTLRALAVDAQQLEQNRATKGRLSVEKSHRATVAAGVEEETGSRQRKRSRERAREVIENIDEGAEDVQQPPKRRLILNPPRMRLLLRHGASEAAVAGRDS</sequence>
<accession>A0AAN8ECI8</accession>
<proteinExistence type="predicted"/>
<gene>
    <name evidence="2" type="ORF">OHC33_010846</name>
</gene>
<dbReference type="AlphaFoldDB" id="A0AAN8ECI8"/>
<feature type="region of interest" description="Disordered" evidence="1">
    <location>
        <begin position="145"/>
        <end position="181"/>
    </location>
</feature>
<name>A0AAN8ECI8_9EURO</name>
<feature type="region of interest" description="Disordered" evidence="1">
    <location>
        <begin position="186"/>
        <end position="205"/>
    </location>
</feature>
<evidence type="ECO:0000313" key="2">
    <source>
        <dbReference type="EMBL" id="KAK5948098.1"/>
    </source>
</evidence>
<evidence type="ECO:0000256" key="1">
    <source>
        <dbReference type="SAM" id="MobiDB-lite"/>
    </source>
</evidence>
<reference evidence="2 3" key="1">
    <citation type="submission" date="2022-12" db="EMBL/GenBank/DDBJ databases">
        <title>Genomic features and morphological characterization of a novel Knufia sp. strain isolated from spacecraft assembly facility.</title>
        <authorList>
            <person name="Teixeira M."/>
            <person name="Chander A.M."/>
            <person name="Stajich J.E."/>
            <person name="Venkateswaran K."/>
        </authorList>
    </citation>
    <scope>NUCLEOTIDE SEQUENCE [LARGE SCALE GENOMIC DNA]</scope>
    <source>
        <strain evidence="2 3">FJI-L2-BK-P2</strain>
    </source>
</reference>
<feature type="region of interest" description="Disordered" evidence="1">
    <location>
        <begin position="74"/>
        <end position="102"/>
    </location>
</feature>
<keyword evidence="3" id="KW-1185">Reference proteome</keyword>
<dbReference type="EMBL" id="JAKLMC020000053">
    <property type="protein sequence ID" value="KAK5948098.1"/>
    <property type="molecule type" value="Genomic_DNA"/>
</dbReference>
<comment type="caution">
    <text evidence="2">The sequence shown here is derived from an EMBL/GenBank/DDBJ whole genome shotgun (WGS) entry which is preliminary data.</text>
</comment>
<protein>
    <submittedName>
        <fullName evidence="2">Uncharacterized protein</fullName>
    </submittedName>
</protein>
<evidence type="ECO:0000313" key="3">
    <source>
        <dbReference type="Proteomes" id="UP001316803"/>
    </source>
</evidence>